<gene>
    <name evidence="1" type="ORF">SAMN05216178_3799</name>
</gene>
<dbReference type="EMBL" id="FNTJ01000001">
    <property type="protein sequence ID" value="SEC19781.1"/>
    <property type="molecule type" value="Genomic_DNA"/>
</dbReference>
<evidence type="ECO:0000313" key="2">
    <source>
        <dbReference type="Proteomes" id="UP000198982"/>
    </source>
</evidence>
<dbReference type="Proteomes" id="UP000198982">
    <property type="component" value="Unassembled WGS sequence"/>
</dbReference>
<evidence type="ECO:0000313" key="1">
    <source>
        <dbReference type="EMBL" id="SEC19781.1"/>
    </source>
</evidence>
<organism evidence="1 2">
    <name type="scientific">Pseudomonas saponiphila</name>
    <dbReference type="NCBI Taxonomy" id="556534"/>
    <lineage>
        <taxon>Bacteria</taxon>
        <taxon>Pseudomonadati</taxon>
        <taxon>Pseudomonadota</taxon>
        <taxon>Gammaproteobacteria</taxon>
        <taxon>Pseudomonadales</taxon>
        <taxon>Pseudomonadaceae</taxon>
        <taxon>Pseudomonas</taxon>
    </lineage>
</organism>
<name>A0A1H4QJT0_9PSED</name>
<protein>
    <submittedName>
        <fullName evidence="1">Uncharacterized protein</fullName>
    </submittedName>
</protein>
<dbReference type="AlphaFoldDB" id="A0A1H4QJT0"/>
<sequence>MRITLTALHSDPSSALWVDFRCAFGEGRGQWLGAPPQVAQEHEVELSLEDEFRWQHNLWASAGPEPQMTRDKDGLHITGQLLQVDEDGGAALAIGASIILLSVQGCTRPLPGFISLLARQVSLQPLAL</sequence>
<accession>A0A1H4QJT0</accession>
<proteinExistence type="predicted"/>
<keyword evidence="2" id="KW-1185">Reference proteome</keyword>
<dbReference type="RefSeq" id="WP_092316018.1">
    <property type="nucleotide sequence ID" value="NZ_FNTJ01000001.1"/>
</dbReference>
<reference evidence="2" key="1">
    <citation type="submission" date="2016-10" db="EMBL/GenBank/DDBJ databases">
        <authorList>
            <person name="Varghese N."/>
            <person name="Submissions S."/>
        </authorList>
    </citation>
    <scope>NUCLEOTIDE SEQUENCE [LARGE SCALE GENOMIC DNA]</scope>
    <source>
        <strain evidence="2">DSM 9751</strain>
    </source>
</reference>